<dbReference type="Pfam" id="PF24994">
    <property type="entry name" value="GIL1_IRKI_C"/>
    <property type="match status" value="1"/>
</dbReference>
<feature type="coiled-coil region" evidence="1">
    <location>
        <begin position="169"/>
        <end position="196"/>
    </location>
</feature>
<organism evidence="4">
    <name type="scientific">Davidia involucrata</name>
    <name type="common">Dove tree</name>
    <dbReference type="NCBI Taxonomy" id="16924"/>
    <lineage>
        <taxon>Eukaryota</taxon>
        <taxon>Viridiplantae</taxon>
        <taxon>Streptophyta</taxon>
        <taxon>Embryophyta</taxon>
        <taxon>Tracheophyta</taxon>
        <taxon>Spermatophyta</taxon>
        <taxon>Magnoliopsida</taxon>
        <taxon>eudicotyledons</taxon>
        <taxon>Gunneridae</taxon>
        <taxon>Pentapetalae</taxon>
        <taxon>asterids</taxon>
        <taxon>Cornales</taxon>
        <taxon>Nyssaceae</taxon>
        <taxon>Davidia</taxon>
    </lineage>
</organism>
<evidence type="ECO:0000259" key="3">
    <source>
        <dbReference type="Pfam" id="PF24994"/>
    </source>
</evidence>
<evidence type="ECO:0000313" key="4">
    <source>
        <dbReference type="EMBL" id="MPA61776.1"/>
    </source>
</evidence>
<sequence>MECAINPPSSPPSNISEFVSKFAKVCRFRSIGVFSSENPNNINSNNVLLAEWDGEEVHPQPAEIQTKPIPCGNVEISKLFDTISALKLAYVRLQEAHIPYDPDKIKAANELVVSQLESLCKIKRACKEKQFKEANSISACSALLLAEIQVHESQLEKIKSQIKARDTGILSLQRELRDLDLKNRKLAEELRQSERENVILNVFSFEDIVKAASKAIHDFAKPLISLMKASGWDLDRAANSIEDSVVYTKRSHKKYAFEAYIARRMFYGIPLQSYNVDSVLRLDDPVDALIKDPDSSFAKFCRTKYLLIVHPTMEAAFFGNLDHRMFVSSGRHPRTPFYQAFVKMARWVWVLQGTAASIDPKADLFRVKRGSEFSDAYMECVEELNGEMAFFDEGRANLKVEFMVMPGFRIGEKLVKSRVYLS</sequence>
<dbReference type="AlphaFoldDB" id="A0A5B7B0F2"/>
<proteinExistence type="predicted"/>
<keyword evidence="1" id="KW-0175">Coiled coil</keyword>
<dbReference type="InterPro" id="IPR040225">
    <property type="entry name" value="GIL1-like"/>
</dbReference>
<dbReference type="InterPro" id="IPR006943">
    <property type="entry name" value="DUF641_pln"/>
</dbReference>
<name>A0A5B7B0F2_DAVIN</name>
<evidence type="ECO:0000256" key="1">
    <source>
        <dbReference type="SAM" id="Coils"/>
    </source>
</evidence>
<reference evidence="4" key="1">
    <citation type="submission" date="2019-08" db="EMBL/GenBank/DDBJ databases">
        <title>Reference gene set and small RNA set construction with multiple tissues from Davidia involucrata Baill.</title>
        <authorList>
            <person name="Yang H."/>
            <person name="Zhou C."/>
            <person name="Li G."/>
            <person name="Wang J."/>
            <person name="Gao P."/>
            <person name="Wang M."/>
            <person name="Wang R."/>
            <person name="Zhao Y."/>
        </authorList>
    </citation>
    <scope>NUCLEOTIDE SEQUENCE</scope>
    <source>
        <tissue evidence="4">Mixed with DoveR01_LX</tissue>
    </source>
</reference>
<evidence type="ECO:0000259" key="2">
    <source>
        <dbReference type="Pfam" id="PF04859"/>
    </source>
</evidence>
<protein>
    <submittedName>
        <fullName evidence="4">Uncharacterized protein</fullName>
    </submittedName>
</protein>
<dbReference type="PANTHER" id="PTHR31161">
    <property type="entry name" value="PROTEIN GRAVITROPIC IN THE LIGHT 1"/>
    <property type="match status" value="1"/>
</dbReference>
<dbReference type="EMBL" id="GHES01031217">
    <property type="protein sequence ID" value="MPA61776.1"/>
    <property type="molecule type" value="Transcribed_RNA"/>
</dbReference>
<accession>A0A5B7B0F2</accession>
<feature type="domain" description="DUF641" evidence="2">
    <location>
        <begin position="76"/>
        <end position="188"/>
    </location>
</feature>
<dbReference type="GO" id="GO:0009639">
    <property type="term" value="P:response to red or far red light"/>
    <property type="evidence" value="ECO:0007669"/>
    <property type="project" value="InterPro"/>
</dbReference>
<dbReference type="InterPro" id="IPR056813">
    <property type="entry name" value="GIL1_IRKI_C"/>
</dbReference>
<dbReference type="Pfam" id="PF04859">
    <property type="entry name" value="DUF641"/>
    <property type="match status" value="1"/>
</dbReference>
<feature type="domain" description="GIL1/IRKI C-terminal" evidence="3">
    <location>
        <begin position="365"/>
        <end position="420"/>
    </location>
</feature>
<dbReference type="GO" id="GO:0009959">
    <property type="term" value="P:negative gravitropism"/>
    <property type="evidence" value="ECO:0007669"/>
    <property type="project" value="InterPro"/>
</dbReference>
<gene>
    <name evidence="4" type="ORF">Din_031217</name>
</gene>